<feature type="compositionally biased region" description="Low complexity" evidence="2">
    <location>
        <begin position="378"/>
        <end position="392"/>
    </location>
</feature>
<feature type="compositionally biased region" description="Basic and acidic residues" evidence="2">
    <location>
        <begin position="358"/>
        <end position="376"/>
    </location>
</feature>
<dbReference type="InterPro" id="IPR000215">
    <property type="entry name" value="Serpin_fam"/>
</dbReference>
<evidence type="ECO:0000313" key="4">
    <source>
        <dbReference type="EMBL" id="GAA2094568.1"/>
    </source>
</evidence>
<name>A0ABN2WMR8_9MICO</name>
<comment type="similarity">
    <text evidence="1">Belongs to the serpin family.</text>
</comment>
<keyword evidence="5" id="KW-1185">Reference proteome</keyword>
<feature type="compositionally biased region" description="Basic residues" evidence="2">
    <location>
        <begin position="336"/>
        <end position="346"/>
    </location>
</feature>
<accession>A0ABN2WMR8</accession>
<dbReference type="InterPro" id="IPR042185">
    <property type="entry name" value="Serpin_sf_2"/>
</dbReference>
<dbReference type="PANTHER" id="PTHR11461">
    <property type="entry name" value="SERINE PROTEASE INHIBITOR, SERPIN"/>
    <property type="match status" value="1"/>
</dbReference>
<dbReference type="InterPro" id="IPR042178">
    <property type="entry name" value="Serpin_sf_1"/>
</dbReference>
<dbReference type="SMART" id="SM00093">
    <property type="entry name" value="SERPIN"/>
    <property type="match status" value="1"/>
</dbReference>
<comment type="caution">
    <text evidence="4">The sequence shown here is derived from an EMBL/GenBank/DDBJ whole genome shotgun (WGS) entry which is preliminary data.</text>
</comment>
<gene>
    <name evidence="4" type="ORF">GCM10009823_13650</name>
</gene>
<dbReference type="Gene3D" id="3.30.497.10">
    <property type="entry name" value="Antithrombin, subunit I, domain 2"/>
    <property type="match status" value="1"/>
</dbReference>
<evidence type="ECO:0000313" key="5">
    <source>
        <dbReference type="Proteomes" id="UP001500984"/>
    </source>
</evidence>
<dbReference type="InterPro" id="IPR036186">
    <property type="entry name" value="Serpin_sf"/>
</dbReference>
<feature type="region of interest" description="Disordered" evidence="2">
    <location>
        <begin position="328"/>
        <end position="404"/>
    </location>
</feature>
<evidence type="ECO:0000259" key="3">
    <source>
        <dbReference type="SMART" id="SM00093"/>
    </source>
</evidence>
<evidence type="ECO:0000256" key="2">
    <source>
        <dbReference type="SAM" id="MobiDB-lite"/>
    </source>
</evidence>
<evidence type="ECO:0000256" key="1">
    <source>
        <dbReference type="RuleBase" id="RU000411"/>
    </source>
</evidence>
<proteinExistence type="inferred from homology"/>
<organism evidence="4 5">
    <name type="scientific">Brevibacterium salitolerans</name>
    <dbReference type="NCBI Taxonomy" id="1403566"/>
    <lineage>
        <taxon>Bacteria</taxon>
        <taxon>Bacillati</taxon>
        <taxon>Actinomycetota</taxon>
        <taxon>Actinomycetes</taxon>
        <taxon>Micrococcales</taxon>
        <taxon>Brevibacteriaceae</taxon>
        <taxon>Brevibacterium</taxon>
    </lineage>
</organism>
<feature type="compositionally biased region" description="Basic and acidic residues" evidence="2">
    <location>
        <begin position="393"/>
        <end position="404"/>
    </location>
</feature>
<reference evidence="4 5" key="1">
    <citation type="journal article" date="2019" name="Int. J. Syst. Evol. Microbiol.">
        <title>The Global Catalogue of Microorganisms (GCM) 10K type strain sequencing project: providing services to taxonomists for standard genome sequencing and annotation.</title>
        <authorList>
            <consortium name="The Broad Institute Genomics Platform"/>
            <consortium name="The Broad Institute Genome Sequencing Center for Infectious Disease"/>
            <person name="Wu L."/>
            <person name="Ma J."/>
        </authorList>
    </citation>
    <scope>NUCLEOTIDE SEQUENCE [LARGE SCALE GENOMIC DNA]</scope>
    <source>
        <strain evidence="4 5">JCM 15900</strain>
    </source>
</reference>
<dbReference type="Pfam" id="PF00079">
    <property type="entry name" value="Serpin"/>
    <property type="match status" value="1"/>
</dbReference>
<dbReference type="EMBL" id="BAAAPZ010000004">
    <property type="protein sequence ID" value="GAA2094568.1"/>
    <property type="molecule type" value="Genomic_DNA"/>
</dbReference>
<dbReference type="RefSeq" id="WP_344336503.1">
    <property type="nucleotide sequence ID" value="NZ_BAAAPZ010000004.1"/>
</dbReference>
<dbReference type="SUPFAM" id="SSF56574">
    <property type="entry name" value="Serpins"/>
    <property type="match status" value="1"/>
</dbReference>
<dbReference type="InterPro" id="IPR023796">
    <property type="entry name" value="Serpin_dom"/>
</dbReference>
<protein>
    <recommendedName>
        <fullName evidence="3">Serpin domain-containing protein</fullName>
    </recommendedName>
</protein>
<dbReference type="Gene3D" id="2.30.39.10">
    <property type="entry name" value="Alpha-1-antitrypsin, domain 1"/>
    <property type="match status" value="1"/>
</dbReference>
<sequence>MRGDVQYEPVSVSAASAVGSAVAATTQLGVHFAAEAGEGNVVVSPASIAVALALLAEGADGQTQAAFDEVLGAAGPERTAAFSALQDAVLAYDGDPCLVQAEELPERPLLHLANGITADEARPLEQEYLHALARAYGAGVRTADFAGGKGKPVLDAWVDAHTGGLIEESAIDPDADTAFVLQNAVLMAARWRSPFAEAGTCERPFTTASDAVRAPATMHQTLTAGYVEDGGMQAVRLPYTEAFAMDVVLPAEDASPGDLSAEEWTRISEALGSGNADTEVALALPKLSFRSSTALDEAFRTIGLGPMYSPRQPGRHHARGLRLAVRAPGCAAGGRGGHRRRGRHGDHGRPVRSSAAAGRDDGEPAVRPADRGRGDRLAAVPRGRQRPGGVRACGEHLREAGDDR</sequence>
<dbReference type="PANTHER" id="PTHR11461:SF211">
    <property type="entry name" value="GH10112P-RELATED"/>
    <property type="match status" value="1"/>
</dbReference>
<dbReference type="Proteomes" id="UP001500984">
    <property type="component" value="Unassembled WGS sequence"/>
</dbReference>
<feature type="domain" description="Serpin" evidence="3">
    <location>
        <begin position="26"/>
        <end position="353"/>
    </location>
</feature>